<organism evidence="1 2">
    <name type="scientific">Botryobasidium botryosum (strain FD-172 SS1)</name>
    <dbReference type="NCBI Taxonomy" id="930990"/>
    <lineage>
        <taxon>Eukaryota</taxon>
        <taxon>Fungi</taxon>
        <taxon>Dikarya</taxon>
        <taxon>Basidiomycota</taxon>
        <taxon>Agaricomycotina</taxon>
        <taxon>Agaricomycetes</taxon>
        <taxon>Cantharellales</taxon>
        <taxon>Botryobasidiaceae</taxon>
        <taxon>Botryobasidium</taxon>
    </lineage>
</organism>
<accession>A0A067MY50</accession>
<protein>
    <recommendedName>
        <fullName evidence="3">F-box domain-containing protein</fullName>
    </recommendedName>
</protein>
<proteinExistence type="predicted"/>
<dbReference type="OrthoDB" id="2884925at2759"/>
<sequence length="241" mass="26896">METSLPAKSITDEARRGIDRKMDAIELAEQAVKEYASESLLDLRQHRNQLAPIHRLPLELLSEIFKLAMFWSLLQNEGTSFLSPHALERFSHVETHCRRKSNVMDRHYSDLRGPNDKANGMTTTNSIPGVMVGRAQFKEPVFAGTTPSLRSVSMYGVYIPLTSEVYYNLVNLDSASVGFDQTGLIEQLLGILDSSSRLGNLRLSFVRCLSHDGDDEDRPAALPSSCSPPRHYTLAGTIYPL</sequence>
<evidence type="ECO:0008006" key="3">
    <source>
        <dbReference type="Google" id="ProtNLM"/>
    </source>
</evidence>
<keyword evidence="2" id="KW-1185">Reference proteome</keyword>
<evidence type="ECO:0000313" key="2">
    <source>
        <dbReference type="Proteomes" id="UP000027195"/>
    </source>
</evidence>
<dbReference type="EMBL" id="KL198019">
    <property type="protein sequence ID" value="KDQ19630.1"/>
    <property type="molecule type" value="Genomic_DNA"/>
</dbReference>
<evidence type="ECO:0000313" key="1">
    <source>
        <dbReference type="EMBL" id="KDQ19630.1"/>
    </source>
</evidence>
<dbReference type="HOGENOM" id="CLU_1151643_0_0_1"/>
<name>A0A067MY50_BOTB1</name>
<dbReference type="Proteomes" id="UP000027195">
    <property type="component" value="Unassembled WGS sequence"/>
</dbReference>
<gene>
    <name evidence="1" type="ORF">BOTBODRAFT_170694</name>
</gene>
<dbReference type="InParanoid" id="A0A067MY50"/>
<reference evidence="2" key="1">
    <citation type="journal article" date="2014" name="Proc. Natl. Acad. Sci. U.S.A.">
        <title>Extensive sampling of basidiomycete genomes demonstrates inadequacy of the white-rot/brown-rot paradigm for wood decay fungi.</title>
        <authorList>
            <person name="Riley R."/>
            <person name="Salamov A.A."/>
            <person name="Brown D.W."/>
            <person name="Nagy L.G."/>
            <person name="Floudas D."/>
            <person name="Held B.W."/>
            <person name="Levasseur A."/>
            <person name="Lombard V."/>
            <person name="Morin E."/>
            <person name="Otillar R."/>
            <person name="Lindquist E.A."/>
            <person name="Sun H."/>
            <person name="LaButti K.M."/>
            <person name="Schmutz J."/>
            <person name="Jabbour D."/>
            <person name="Luo H."/>
            <person name="Baker S.E."/>
            <person name="Pisabarro A.G."/>
            <person name="Walton J.D."/>
            <person name="Blanchette R.A."/>
            <person name="Henrissat B."/>
            <person name="Martin F."/>
            <person name="Cullen D."/>
            <person name="Hibbett D.S."/>
            <person name="Grigoriev I.V."/>
        </authorList>
    </citation>
    <scope>NUCLEOTIDE SEQUENCE [LARGE SCALE GENOMIC DNA]</scope>
    <source>
        <strain evidence="2">FD-172 SS1</strain>
    </source>
</reference>
<dbReference type="AlphaFoldDB" id="A0A067MY50"/>